<keyword evidence="3" id="KW-0472">Membrane</keyword>
<name>A0A963Z7W4_9PROT</name>
<dbReference type="GO" id="GO:0016757">
    <property type="term" value="F:glycosyltransferase activity"/>
    <property type="evidence" value="ECO:0007669"/>
    <property type="project" value="TreeGrafter"/>
</dbReference>
<proteinExistence type="predicted"/>
<sequence length="342" mass="38000">MPIAAVTCVRDEGDIIEEWLAHHLALGFDRIHIFDNGSEDATRAKINAVAARNPDVTVQSWQPASGEPQKAAFEAGLARMRAEDVDWCAFLDADEFIVNAAADPQSPAGRESLADFLARHEAHAAIGLNWAIFGSSGQEQRPSGLMQEAFLRRAEDGFTVNRHIKSIVRPRFAKGVHHVHGFALDHPYYNAEGEEIVWRTSEHGGAVQPFAYTENFPSLTGWRINHYFCRWRGRWDEKVRLSRLRDVFWRSEQDWQHHDRNEVYDATALRWVPQVRAQMVELGIIKPLSDPAPTPIAVPTTVAAPTPAPAQAAVVAPAPTSVVSPAPASPPARIHASRDTRI</sequence>
<comment type="subcellular location">
    <subcellularLocation>
        <location evidence="1">Membrane</location>
        <topology evidence="1">Single-pass membrane protein</topology>
    </subcellularLocation>
</comment>
<keyword evidence="6" id="KW-1185">Reference proteome</keyword>
<evidence type="ECO:0000313" key="6">
    <source>
        <dbReference type="Proteomes" id="UP000721844"/>
    </source>
</evidence>
<keyword evidence="3" id="KW-1133">Transmembrane helix</keyword>
<feature type="region of interest" description="Disordered" evidence="4">
    <location>
        <begin position="319"/>
        <end position="342"/>
    </location>
</feature>
<protein>
    <submittedName>
        <fullName evidence="5">Glycosyltransferase family 2 protein</fullName>
    </submittedName>
</protein>
<dbReference type="GO" id="GO:0016020">
    <property type="term" value="C:membrane"/>
    <property type="evidence" value="ECO:0007669"/>
    <property type="project" value="UniProtKB-SubCell"/>
</dbReference>
<dbReference type="InterPro" id="IPR029044">
    <property type="entry name" value="Nucleotide-diphossugar_trans"/>
</dbReference>
<accession>A0A963Z7W4</accession>
<evidence type="ECO:0000256" key="2">
    <source>
        <dbReference type="ARBA" id="ARBA00022692"/>
    </source>
</evidence>
<evidence type="ECO:0000256" key="4">
    <source>
        <dbReference type="SAM" id="MobiDB-lite"/>
    </source>
</evidence>
<dbReference type="AlphaFoldDB" id="A0A963Z7W4"/>
<dbReference type="EMBL" id="JAESVA010000013">
    <property type="protein sequence ID" value="MCB8883463.1"/>
    <property type="molecule type" value="Genomic_DNA"/>
</dbReference>
<evidence type="ECO:0000256" key="3">
    <source>
        <dbReference type="ARBA" id="ARBA00022989"/>
    </source>
</evidence>
<dbReference type="PANTHER" id="PTHR21461:SF69">
    <property type="entry name" value="GLYCOSYLTRANSFERASE FAMILY 92 PROTEIN"/>
    <property type="match status" value="1"/>
</dbReference>
<organism evidence="5 6">
    <name type="scientific">Acidisoma cellulosilyticum</name>
    <dbReference type="NCBI Taxonomy" id="2802395"/>
    <lineage>
        <taxon>Bacteria</taxon>
        <taxon>Pseudomonadati</taxon>
        <taxon>Pseudomonadota</taxon>
        <taxon>Alphaproteobacteria</taxon>
        <taxon>Acetobacterales</taxon>
        <taxon>Acidocellaceae</taxon>
        <taxon>Acidisoma</taxon>
    </lineage>
</organism>
<gene>
    <name evidence="5" type="ORF">ACELLULO517_24660</name>
</gene>
<dbReference type="CDD" id="cd00761">
    <property type="entry name" value="Glyco_tranf_GTA_type"/>
    <property type="match status" value="1"/>
</dbReference>
<evidence type="ECO:0000256" key="1">
    <source>
        <dbReference type="ARBA" id="ARBA00004167"/>
    </source>
</evidence>
<evidence type="ECO:0000313" key="5">
    <source>
        <dbReference type="EMBL" id="MCB8883463.1"/>
    </source>
</evidence>
<dbReference type="PANTHER" id="PTHR21461">
    <property type="entry name" value="GLYCOSYLTRANSFERASE FAMILY 92 PROTEIN"/>
    <property type="match status" value="1"/>
</dbReference>
<dbReference type="RefSeq" id="WP_227310116.1">
    <property type="nucleotide sequence ID" value="NZ_JAESVA010000013.1"/>
</dbReference>
<dbReference type="SUPFAM" id="SSF53448">
    <property type="entry name" value="Nucleotide-diphospho-sugar transferases"/>
    <property type="match status" value="1"/>
</dbReference>
<dbReference type="Proteomes" id="UP000721844">
    <property type="component" value="Unassembled WGS sequence"/>
</dbReference>
<dbReference type="Pfam" id="PF13704">
    <property type="entry name" value="Glyco_tranf_2_4"/>
    <property type="match status" value="1"/>
</dbReference>
<reference evidence="5 6" key="1">
    <citation type="journal article" date="2021" name="Microorganisms">
        <title>Acidisoma silvae sp. nov. and Acidisomacellulosilytica sp. nov., Two Acidophilic Bacteria Isolated from Decaying Wood, Hydrolyzing Cellulose and Producing Poly-3-hydroxybutyrate.</title>
        <authorList>
            <person name="Mieszkin S."/>
            <person name="Pouder E."/>
            <person name="Uroz S."/>
            <person name="Simon-Colin C."/>
            <person name="Alain K."/>
        </authorList>
    </citation>
    <scope>NUCLEOTIDE SEQUENCE [LARGE SCALE GENOMIC DNA]</scope>
    <source>
        <strain evidence="5 6">HW T5.17</strain>
    </source>
</reference>
<comment type="caution">
    <text evidence="5">The sequence shown here is derived from an EMBL/GenBank/DDBJ whole genome shotgun (WGS) entry which is preliminary data.</text>
</comment>
<dbReference type="Gene3D" id="3.90.550.10">
    <property type="entry name" value="Spore Coat Polysaccharide Biosynthesis Protein SpsA, Chain A"/>
    <property type="match status" value="1"/>
</dbReference>
<keyword evidence="2" id="KW-0812">Transmembrane</keyword>
<dbReference type="GO" id="GO:0005737">
    <property type="term" value="C:cytoplasm"/>
    <property type="evidence" value="ECO:0007669"/>
    <property type="project" value="TreeGrafter"/>
</dbReference>